<dbReference type="Pfam" id="PF14905">
    <property type="entry name" value="OMP_b-brl_3"/>
    <property type="match status" value="1"/>
</dbReference>
<dbReference type="PANTHER" id="PTHR40980:SF4">
    <property type="entry name" value="TONB-DEPENDENT RECEPTOR-LIKE BETA-BARREL DOMAIN-CONTAINING PROTEIN"/>
    <property type="match status" value="1"/>
</dbReference>
<dbReference type="Gene3D" id="2.40.170.20">
    <property type="entry name" value="TonB-dependent receptor, beta-barrel domain"/>
    <property type="match status" value="1"/>
</dbReference>
<dbReference type="InterPro" id="IPR008969">
    <property type="entry name" value="CarboxyPept-like_regulatory"/>
</dbReference>
<evidence type="ECO:0000313" key="5">
    <source>
        <dbReference type="EMBL" id="QQT98829.1"/>
    </source>
</evidence>
<dbReference type="EMBL" id="CP068108">
    <property type="protein sequence ID" value="QQT98829.1"/>
    <property type="molecule type" value="Genomic_DNA"/>
</dbReference>
<name>A0A9Q6Z8V9_MYROD</name>
<keyword evidence="3" id="KW-0998">Cell outer membrane</keyword>
<keyword evidence="5" id="KW-0675">Receptor</keyword>
<evidence type="ECO:0000259" key="4">
    <source>
        <dbReference type="Pfam" id="PF14905"/>
    </source>
</evidence>
<dbReference type="PANTHER" id="PTHR40980">
    <property type="entry name" value="PLUG DOMAIN-CONTAINING PROTEIN"/>
    <property type="match status" value="1"/>
</dbReference>
<proteinExistence type="predicted"/>
<dbReference type="SUPFAM" id="SSF49464">
    <property type="entry name" value="Carboxypeptidase regulatory domain-like"/>
    <property type="match status" value="1"/>
</dbReference>
<comment type="subcellular location">
    <subcellularLocation>
        <location evidence="1">Cell outer membrane</location>
    </subcellularLocation>
</comment>
<dbReference type="GO" id="GO:0009279">
    <property type="term" value="C:cell outer membrane"/>
    <property type="evidence" value="ECO:0007669"/>
    <property type="project" value="UniProtKB-SubCell"/>
</dbReference>
<dbReference type="AlphaFoldDB" id="A0A9Q6Z8V9"/>
<gene>
    <name evidence="5" type="ORF">I6I88_11445</name>
</gene>
<evidence type="ECO:0000256" key="2">
    <source>
        <dbReference type="ARBA" id="ARBA00023136"/>
    </source>
</evidence>
<feature type="domain" description="Outer membrane protein beta-barrel" evidence="4">
    <location>
        <begin position="371"/>
        <end position="768"/>
    </location>
</feature>
<reference evidence="5 6" key="1">
    <citation type="submission" date="2021-01" db="EMBL/GenBank/DDBJ databases">
        <title>FDA dAtabase for Regulatory Grade micrObial Sequences (FDA-ARGOS): Supporting development and validation of Infectious Disease Dx tests.</title>
        <authorList>
            <person name="Sproer C."/>
            <person name="Gronow S."/>
            <person name="Severitt S."/>
            <person name="Schroder I."/>
            <person name="Tallon L."/>
            <person name="Sadzewicz L."/>
            <person name="Zhao X."/>
            <person name="Boylan J."/>
            <person name="Ott S."/>
            <person name="Bowen H."/>
            <person name="Vavikolanu K."/>
            <person name="Mehta A."/>
            <person name="Aluvathingal J."/>
            <person name="Nadendla S."/>
            <person name="Lowell S."/>
            <person name="Myers T."/>
            <person name="Yan Y."/>
            <person name="Sichtig H."/>
        </authorList>
    </citation>
    <scope>NUCLEOTIDE SEQUENCE [LARGE SCALE GENOMIC DNA]</scope>
    <source>
        <strain evidence="5 6">FDAARGOS_1131</strain>
    </source>
</reference>
<keyword evidence="2" id="KW-0472">Membrane</keyword>
<accession>A0A9Q6Z8V9</accession>
<dbReference type="SUPFAM" id="SSF56935">
    <property type="entry name" value="Porins"/>
    <property type="match status" value="1"/>
</dbReference>
<dbReference type="OrthoDB" id="8764943at2"/>
<dbReference type="GeneID" id="93528275"/>
<dbReference type="InterPro" id="IPR041700">
    <property type="entry name" value="OMP_b-brl_3"/>
</dbReference>
<evidence type="ECO:0000256" key="1">
    <source>
        <dbReference type="ARBA" id="ARBA00004442"/>
    </source>
</evidence>
<dbReference type="RefSeq" id="WP_002986048.1">
    <property type="nucleotide sequence ID" value="NZ_CP068108.1"/>
</dbReference>
<protein>
    <submittedName>
        <fullName evidence="5">TonB-dependent receptor family protein</fullName>
    </submittedName>
</protein>
<evidence type="ECO:0000313" key="6">
    <source>
        <dbReference type="Proteomes" id="UP000596202"/>
    </source>
</evidence>
<organism evidence="5 6">
    <name type="scientific">Myroides odoratus</name>
    <name type="common">Flavobacterium odoratum</name>
    <dbReference type="NCBI Taxonomy" id="256"/>
    <lineage>
        <taxon>Bacteria</taxon>
        <taxon>Pseudomonadati</taxon>
        <taxon>Bacteroidota</taxon>
        <taxon>Flavobacteriia</taxon>
        <taxon>Flavobacteriales</taxon>
        <taxon>Flavobacteriaceae</taxon>
        <taxon>Myroides</taxon>
    </lineage>
</organism>
<dbReference type="InterPro" id="IPR036942">
    <property type="entry name" value="Beta-barrel_TonB_sf"/>
</dbReference>
<sequence length="793" mass="90421">MFNKNIPLLFTLALVVFFNFKLMAQDYAISGKIIDSTMRPKEYLYLNLLNSDASFYTAAVTDSLGQFNIQAPENLYIITIEQYGKTLLYRNVELRHNLNLGEIIIEEDNTQLDEINISIKKKIIERKVDRIVFNVEHSITSSSGDGMDILRQSPSIRVSDEKISIIGKNEIKIMVNNRLIPLSGNDLINYLKSIRAEDIAKVEIITTPPANFEAEGNSGLVNIILKSIPSDTGFNGRIHSSFTQSKYPSGTLGVSLNHTNKKIQILSALTIGDGITGPTLRNSFYYPDETWKTQSNRKDYYKYLSGRFGLDYKMSTNTNIGFQYLINLSEWDIDANETTFIQNKIKNSQLKTISNSDSKANSHSFNANFKHNFDSLGKELIIDLDYLNYKNDWNRNFTTLQENSSTGQNDISDLSIAVYSGKVHLSFPFSFGTLETGGKVSFATNDSYTILYPNTNNTSLSFERNDFVFKENIQAIYTNFNKSIGERIELKVGLRIENTHTSFLTKETNNTNKNNYIKLFPTLYLTYKLNENHNQVLALNYSRRIGRPNYIQLNPFRWYSNPFVYTEGNPSLQPSFTDNIELSHTFGNLISSFYFSRIKAGFGQVTITPTDTQIQHTRSENYYNSTQVGLSESFSFNPFSFWQSYNQGFVYYSKSKATIQGINPEQNGFGAYLSTDNTFSLNAQKTIALALNYWYQLPESYGLASTNGYGQFDIGFSMKVLKEQLTITGNVTDIFGTNRPKSTSYSNNIKQIYNNYFDSQYFRIGVSYNFGKNKIKDLSRETSNTEERSRTTI</sequence>
<dbReference type="Proteomes" id="UP000596202">
    <property type="component" value="Chromosome"/>
</dbReference>
<evidence type="ECO:0000256" key="3">
    <source>
        <dbReference type="ARBA" id="ARBA00023237"/>
    </source>
</evidence>